<dbReference type="STRING" id="709986.Deima_0447"/>
<feature type="chain" id="PRO_5003232196" description="DUF4142 domain-containing protein" evidence="1">
    <location>
        <begin position="33"/>
        <end position="180"/>
    </location>
</feature>
<dbReference type="EMBL" id="CP002454">
    <property type="protein sequence ID" value="ADV66107.1"/>
    <property type="molecule type" value="Genomic_DNA"/>
</dbReference>
<feature type="domain" description="DUF4142" evidence="2">
    <location>
        <begin position="40"/>
        <end position="177"/>
    </location>
</feature>
<dbReference type="HOGENOM" id="CLU_079636_6_3_0"/>
<reference evidence="4" key="2">
    <citation type="submission" date="2011-01" db="EMBL/GenBank/DDBJ databases">
        <title>The complete genome of Deinococcus maricopensis DSM 21211.</title>
        <authorList>
            <consortium name="US DOE Joint Genome Institute (JGI-PGF)"/>
            <person name="Lucas S."/>
            <person name="Copeland A."/>
            <person name="Lapidus A."/>
            <person name="Goodwin L."/>
            <person name="Pitluck S."/>
            <person name="Kyrpides N."/>
            <person name="Mavromatis K."/>
            <person name="Pagani I."/>
            <person name="Ivanova N."/>
            <person name="Ovchinnikova G."/>
            <person name="Zeytun A."/>
            <person name="Detter J.C."/>
            <person name="Han C."/>
            <person name="Land M."/>
            <person name="Hauser L."/>
            <person name="Markowitz V."/>
            <person name="Cheng J.-F."/>
            <person name="Hugenholtz P."/>
            <person name="Woyke T."/>
            <person name="Wu D."/>
            <person name="Pukall R."/>
            <person name="Gehrich-Schroeter G."/>
            <person name="Brambilla E."/>
            <person name="Klenk H.-P."/>
            <person name="Eisen J.A."/>
        </authorList>
    </citation>
    <scope>NUCLEOTIDE SEQUENCE [LARGE SCALE GENOMIC DNA]</scope>
    <source>
        <strain evidence="4">DSM 21211 / LMG 22137 / NRRL B-23946 / LB-34</strain>
    </source>
</reference>
<dbReference type="InterPro" id="IPR012347">
    <property type="entry name" value="Ferritin-like"/>
</dbReference>
<dbReference type="eggNOG" id="COG3652">
    <property type="taxonomic scope" value="Bacteria"/>
</dbReference>
<dbReference type="PANTHER" id="PTHR38593:SF1">
    <property type="entry name" value="BLR2558 PROTEIN"/>
    <property type="match status" value="1"/>
</dbReference>
<dbReference type="PANTHER" id="PTHR38593">
    <property type="entry name" value="BLR2558 PROTEIN"/>
    <property type="match status" value="1"/>
</dbReference>
<gene>
    <name evidence="3" type="ordered locus">Deima_0447</name>
</gene>
<organism evidence="3 4">
    <name type="scientific">Deinococcus maricopensis (strain DSM 21211 / LMG 22137 / NRRL B-23946 / LB-34)</name>
    <dbReference type="NCBI Taxonomy" id="709986"/>
    <lineage>
        <taxon>Bacteria</taxon>
        <taxon>Thermotogati</taxon>
        <taxon>Deinococcota</taxon>
        <taxon>Deinococci</taxon>
        <taxon>Deinococcales</taxon>
        <taxon>Deinococcaceae</taxon>
        <taxon>Deinococcus</taxon>
    </lineage>
</organism>
<evidence type="ECO:0000313" key="3">
    <source>
        <dbReference type="EMBL" id="ADV66107.1"/>
    </source>
</evidence>
<dbReference type="AlphaFoldDB" id="E8U4W8"/>
<evidence type="ECO:0000313" key="4">
    <source>
        <dbReference type="Proteomes" id="UP000008635"/>
    </source>
</evidence>
<name>E8U4W8_DEIML</name>
<dbReference type="Pfam" id="PF13628">
    <property type="entry name" value="DUF4142"/>
    <property type="match status" value="1"/>
</dbReference>
<proteinExistence type="predicted"/>
<evidence type="ECO:0000259" key="2">
    <source>
        <dbReference type="Pfam" id="PF13628"/>
    </source>
</evidence>
<dbReference type="Gene3D" id="1.20.1260.10">
    <property type="match status" value="1"/>
</dbReference>
<dbReference type="InterPro" id="IPR025419">
    <property type="entry name" value="DUF4142"/>
</dbReference>
<feature type="signal peptide" evidence="1">
    <location>
        <begin position="1"/>
        <end position="32"/>
    </location>
</feature>
<dbReference type="Proteomes" id="UP000008635">
    <property type="component" value="Chromosome"/>
</dbReference>
<accession>E8U4W8</accession>
<keyword evidence="1" id="KW-0732">Signal</keyword>
<keyword evidence="4" id="KW-1185">Reference proteome</keyword>
<sequence precursor="true">MEGARPRPRLKRMTTTRTLVLAALMATGMAAAQSNVLNATDQAFVMKAGMSNTFEIEAAKLARQLGQTQAVKMYAEHMIADHTKLGAKVAAVTTKAQPPMTPPMTVNGKQQAMLNVLRTAGSMFDMKYKEFMIASHAETLALFEKYSSTPGTNMMLRQIVKGAIPTVKMHLDMAKKLPGM</sequence>
<protein>
    <recommendedName>
        <fullName evidence="2">DUF4142 domain-containing protein</fullName>
    </recommendedName>
</protein>
<evidence type="ECO:0000256" key="1">
    <source>
        <dbReference type="SAM" id="SignalP"/>
    </source>
</evidence>
<dbReference type="KEGG" id="dmr:Deima_0447"/>
<reference evidence="3 4" key="1">
    <citation type="journal article" date="2011" name="Stand. Genomic Sci.">
        <title>Complete genome sequence of Deinococcus maricopensis type strain (LB-34).</title>
        <authorList>
            <person name="Pukall R."/>
            <person name="Zeytun A."/>
            <person name="Lucas S."/>
            <person name="Lapidus A."/>
            <person name="Hammon N."/>
            <person name="Deshpande S."/>
            <person name="Nolan M."/>
            <person name="Cheng J.F."/>
            <person name="Pitluck S."/>
            <person name="Liolios K."/>
            <person name="Pagani I."/>
            <person name="Mikhailova N."/>
            <person name="Ivanova N."/>
            <person name="Mavromatis K."/>
            <person name="Pati A."/>
            <person name="Tapia R."/>
            <person name="Han C."/>
            <person name="Goodwin L."/>
            <person name="Chen A."/>
            <person name="Palaniappan K."/>
            <person name="Land M."/>
            <person name="Hauser L."/>
            <person name="Chang Y.J."/>
            <person name="Jeffries C.D."/>
            <person name="Brambilla E.M."/>
            <person name="Rohde M."/>
            <person name="Goker M."/>
            <person name="Detter J.C."/>
            <person name="Woyke T."/>
            <person name="Bristow J."/>
            <person name="Eisen J.A."/>
            <person name="Markowitz V."/>
            <person name="Hugenholtz P."/>
            <person name="Kyrpides N.C."/>
            <person name="Klenk H.P."/>
        </authorList>
    </citation>
    <scope>NUCLEOTIDE SEQUENCE [LARGE SCALE GENOMIC DNA]</scope>
    <source>
        <strain evidence="4">DSM 21211 / LMG 22137 / NRRL B-23946 / LB-34</strain>
    </source>
</reference>